<evidence type="ECO:0000256" key="1">
    <source>
        <dbReference type="SAM" id="SignalP"/>
    </source>
</evidence>
<name>A0ABT8VTJ2_9FLAO</name>
<accession>A0ABT8VTJ2</accession>
<protein>
    <submittedName>
        <fullName evidence="2">T9SS type A sorting domain-containing protein</fullName>
    </submittedName>
</protein>
<comment type="caution">
    <text evidence="2">The sequence shown here is derived from an EMBL/GenBank/DDBJ whole genome shotgun (WGS) entry which is preliminary data.</text>
</comment>
<keyword evidence="3" id="KW-1185">Reference proteome</keyword>
<dbReference type="Proteomes" id="UP001168642">
    <property type="component" value="Unassembled WGS sequence"/>
</dbReference>
<dbReference type="EMBL" id="JAUMIT010000005">
    <property type="protein sequence ID" value="MDO3695291.1"/>
    <property type="molecule type" value="Genomic_DNA"/>
</dbReference>
<keyword evidence="1" id="KW-0732">Signal</keyword>
<evidence type="ECO:0000313" key="3">
    <source>
        <dbReference type="Proteomes" id="UP001168642"/>
    </source>
</evidence>
<feature type="signal peptide" evidence="1">
    <location>
        <begin position="1"/>
        <end position="21"/>
    </location>
</feature>
<reference evidence="2" key="1">
    <citation type="submission" date="2023-07" db="EMBL/GenBank/DDBJ databases">
        <title>Wenyingzhuangia sp. chi5 genome sequencing and assembly.</title>
        <authorList>
            <person name="Park S."/>
        </authorList>
    </citation>
    <scope>NUCLEOTIDE SEQUENCE</scope>
    <source>
        <strain evidence="2">Chi5</strain>
    </source>
</reference>
<feature type="chain" id="PRO_5046470238" evidence="1">
    <location>
        <begin position="22"/>
        <end position="400"/>
    </location>
</feature>
<organism evidence="2 3">
    <name type="scientific">Wenyingzhuangia gilva</name>
    <dbReference type="NCBI Taxonomy" id="3057677"/>
    <lineage>
        <taxon>Bacteria</taxon>
        <taxon>Pseudomonadati</taxon>
        <taxon>Bacteroidota</taxon>
        <taxon>Flavobacteriia</taxon>
        <taxon>Flavobacteriales</taxon>
        <taxon>Flavobacteriaceae</taxon>
        <taxon>Wenyingzhuangia</taxon>
    </lineage>
</organism>
<sequence>MKKQLLLLKLVLMLFVTSFYAQDIKYWDFGAKELGAGFENVMPLNYLNAFANYNRQIQYTDENGVEQFPMEGYENESGHSSESLLIATKNKKYAGSDARFQVTSKGSSPTPPGGTLLGGGSLYTKPTNLADLDGGADLVFQRDSNSDRILTVNKNVTRFDERTEMPDNVDPNLFPGCLQFTTPGEKRWNRSGGRGFLINLEAAQWVTVVGAGQYTDIEGNGTLGFSTGYIKFQNEGGTGVPVEYNDWGSGTGAFEGPIDGADTGDEAPRVMQFQATDAGTYKLANRGGTLRVYRIYLGKVDVSLGANVETKVYENGVYSKTLALSTYNNTKVTTDLKARGNRVYVSGVKSKSEVKIYSITGALVKSLTTSEDIDFEFKSGPWIATIKTAEGTKSVKLLVQ</sequence>
<dbReference type="RefSeq" id="WP_302884551.1">
    <property type="nucleotide sequence ID" value="NZ_JAUMIT010000005.1"/>
</dbReference>
<evidence type="ECO:0000313" key="2">
    <source>
        <dbReference type="EMBL" id="MDO3695291.1"/>
    </source>
</evidence>
<proteinExistence type="predicted"/>
<gene>
    <name evidence="2" type="ORF">QVZ41_10615</name>
</gene>